<accession>A0A165C8H7</accession>
<reference evidence="2 3" key="1">
    <citation type="journal article" date="2016" name="Mol. Biol. Evol.">
        <title>Comparative Genomics of Early-Diverging Mushroom-Forming Fungi Provides Insights into the Origins of Lignocellulose Decay Capabilities.</title>
        <authorList>
            <person name="Nagy L.G."/>
            <person name="Riley R."/>
            <person name="Tritt A."/>
            <person name="Adam C."/>
            <person name="Daum C."/>
            <person name="Floudas D."/>
            <person name="Sun H."/>
            <person name="Yadav J.S."/>
            <person name="Pangilinan J."/>
            <person name="Larsson K.H."/>
            <person name="Matsuura K."/>
            <person name="Barry K."/>
            <person name="Labutti K."/>
            <person name="Kuo R."/>
            <person name="Ohm R.A."/>
            <person name="Bhattacharya S.S."/>
            <person name="Shirouzu T."/>
            <person name="Yoshinaga Y."/>
            <person name="Martin F.M."/>
            <person name="Grigoriev I.V."/>
            <person name="Hibbett D.S."/>
        </authorList>
    </citation>
    <scope>NUCLEOTIDE SEQUENCE [LARGE SCALE GENOMIC DNA]</scope>
    <source>
        <strain evidence="2 3">93-53</strain>
    </source>
</reference>
<feature type="compositionally biased region" description="Basic and acidic residues" evidence="1">
    <location>
        <begin position="160"/>
        <end position="179"/>
    </location>
</feature>
<feature type="region of interest" description="Disordered" evidence="1">
    <location>
        <begin position="197"/>
        <end position="216"/>
    </location>
</feature>
<sequence>MRLGVAGPPDRACVTTRAVLPGGDTPAVAVARAIGRRRMREGSNASKETAKPLHRPWKLDFRMNSKRGDSSCTRTCAEDAKRILRLERRLHSEWSVSLPQTFGPQALKQRPLALDEPGQTPASDERANSKHQTRWGSSTALPLPLRTQYSIPVHRGFEASRSEAAGRVRPESELREPHRSTHAQRHRVAILKVRGHVRSRARSAPDSVAAGSDHAPVASRAAAFGAVHPTEI</sequence>
<dbReference type="EMBL" id="KV427653">
    <property type="protein sequence ID" value="KZT02385.1"/>
    <property type="molecule type" value="Genomic_DNA"/>
</dbReference>
<evidence type="ECO:0000313" key="3">
    <source>
        <dbReference type="Proteomes" id="UP000076871"/>
    </source>
</evidence>
<dbReference type="AlphaFoldDB" id="A0A165C8H7"/>
<organism evidence="2 3">
    <name type="scientific">Laetiporus sulphureus 93-53</name>
    <dbReference type="NCBI Taxonomy" id="1314785"/>
    <lineage>
        <taxon>Eukaryota</taxon>
        <taxon>Fungi</taxon>
        <taxon>Dikarya</taxon>
        <taxon>Basidiomycota</taxon>
        <taxon>Agaricomycotina</taxon>
        <taxon>Agaricomycetes</taxon>
        <taxon>Polyporales</taxon>
        <taxon>Laetiporus</taxon>
    </lineage>
</organism>
<feature type="region of interest" description="Disordered" evidence="1">
    <location>
        <begin position="160"/>
        <end position="185"/>
    </location>
</feature>
<dbReference type="InParanoid" id="A0A165C8H7"/>
<evidence type="ECO:0000313" key="2">
    <source>
        <dbReference type="EMBL" id="KZT02385.1"/>
    </source>
</evidence>
<dbReference type="Proteomes" id="UP000076871">
    <property type="component" value="Unassembled WGS sequence"/>
</dbReference>
<evidence type="ECO:0000256" key="1">
    <source>
        <dbReference type="SAM" id="MobiDB-lite"/>
    </source>
</evidence>
<dbReference type="GeneID" id="63819394"/>
<feature type="region of interest" description="Disordered" evidence="1">
    <location>
        <begin position="114"/>
        <end position="139"/>
    </location>
</feature>
<protein>
    <submittedName>
        <fullName evidence="2">Uncharacterized protein</fullName>
    </submittedName>
</protein>
<proteinExistence type="predicted"/>
<gene>
    <name evidence="2" type="ORF">LAESUDRAFT_415031</name>
</gene>
<name>A0A165C8H7_9APHY</name>
<dbReference type="RefSeq" id="XP_040760125.1">
    <property type="nucleotide sequence ID" value="XM_040902363.1"/>
</dbReference>
<keyword evidence="3" id="KW-1185">Reference proteome</keyword>